<dbReference type="Pfam" id="PF00082">
    <property type="entry name" value="Peptidase_S8"/>
    <property type="match status" value="1"/>
</dbReference>
<comment type="similarity">
    <text evidence="1 5">Belongs to the peptidase S8 family.</text>
</comment>
<evidence type="ECO:0000256" key="4">
    <source>
        <dbReference type="ARBA" id="ARBA00022825"/>
    </source>
</evidence>
<dbReference type="InterPro" id="IPR000209">
    <property type="entry name" value="Peptidase_S8/S53_dom"/>
</dbReference>
<evidence type="ECO:0000256" key="2">
    <source>
        <dbReference type="ARBA" id="ARBA00022670"/>
    </source>
</evidence>
<dbReference type="InterPro" id="IPR026444">
    <property type="entry name" value="Secre_tail"/>
</dbReference>
<dbReference type="NCBIfam" id="TIGR04183">
    <property type="entry name" value="Por_Secre_tail"/>
    <property type="match status" value="1"/>
</dbReference>
<evidence type="ECO:0000313" key="9">
    <source>
        <dbReference type="EMBL" id="SFQ18151.1"/>
    </source>
</evidence>
<feature type="domain" description="Secretion system C-terminal sorting" evidence="8">
    <location>
        <begin position="479"/>
        <end position="552"/>
    </location>
</feature>
<evidence type="ECO:0000256" key="5">
    <source>
        <dbReference type="PROSITE-ProRule" id="PRU01240"/>
    </source>
</evidence>
<dbReference type="Pfam" id="PF18962">
    <property type="entry name" value="Por_Secre_tail"/>
    <property type="match status" value="1"/>
</dbReference>
<dbReference type="GO" id="GO:0006508">
    <property type="term" value="P:proteolysis"/>
    <property type="evidence" value="ECO:0007669"/>
    <property type="project" value="UniProtKB-KW"/>
</dbReference>
<feature type="chain" id="PRO_5011624871" evidence="6">
    <location>
        <begin position="32"/>
        <end position="556"/>
    </location>
</feature>
<dbReference type="Proteomes" id="UP000199306">
    <property type="component" value="Unassembled WGS sequence"/>
</dbReference>
<dbReference type="Gene3D" id="3.40.50.200">
    <property type="entry name" value="Peptidase S8/S53 domain"/>
    <property type="match status" value="1"/>
</dbReference>
<dbReference type="STRING" id="1079859.SAMN04515674_111152"/>
<feature type="active site" description="Charge relay system" evidence="5">
    <location>
        <position position="406"/>
    </location>
</feature>
<dbReference type="InterPro" id="IPR015500">
    <property type="entry name" value="Peptidase_S8_subtilisin-rel"/>
</dbReference>
<proteinExistence type="inferred from homology"/>
<evidence type="ECO:0000256" key="1">
    <source>
        <dbReference type="ARBA" id="ARBA00011073"/>
    </source>
</evidence>
<dbReference type="PROSITE" id="PS51892">
    <property type="entry name" value="SUBTILASE"/>
    <property type="match status" value="1"/>
</dbReference>
<dbReference type="InterPro" id="IPR036852">
    <property type="entry name" value="Peptidase_S8/S53_dom_sf"/>
</dbReference>
<keyword evidence="4 5" id="KW-0720">Serine protease</keyword>
<accession>A0A1I5WEQ8</accession>
<keyword evidence="3 5" id="KW-0378">Hydrolase</keyword>
<dbReference type="EMBL" id="FOXH01000011">
    <property type="protein sequence ID" value="SFQ18151.1"/>
    <property type="molecule type" value="Genomic_DNA"/>
</dbReference>
<dbReference type="GO" id="GO:0004252">
    <property type="term" value="F:serine-type endopeptidase activity"/>
    <property type="evidence" value="ECO:0007669"/>
    <property type="project" value="UniProtKB-UniRule"/>
</dbReference>
<organism evidence="9 10">
    <name type="scientific">Pseudarcicella hirudinis</name>
    <dbReference type="NCBI Taxonomy" id="1079859"/>
    <lineage>
        <taxon>Bacteria</taxon>
        <taxon>Pseudomonadati</taxon>
        <taxon>Bacteroidota</taxon>
        <taxon>Cytophagia</taxon>
        <taxon>Cytophagales</taxon>
        <taxon>Flectobacillaceae</taxon>
        <taxon>Pseudarcicella</taxon>
    </lineage>
</organism>
<dbReference type="PRINTS" id="PR00723">
    <property type="entry name" value="SUBTILISIN"/>
</dbReference>
<evidence type="ECO:0000259" key="7">
    <source>
        <dbReference type="Pfam" id="PF00082"/>
    </source>
</evidence>
<feature type="signal peptide" evidence="6">
    <location>
        <begin position="1"/>
        <end position="31"/>
    </location>
</feature>
<evidence type="ECO:0000256" key="3">
    <source>
        <dbReference type="ARBA" id="ARBA00022801"/>
    </source>
</evidence>
<keyword evidence="2 5" id="KW-0645">Protease</keyword>
<keyword evidence="10" id="KW-1185">Reference proteome</keyword>
<sequence>MKTFFINTFFKKNFTPVCVLTLLFSANLLNAQNRKYLVLLKDKNNSTYSVSKPAEFLSARAIERRKKQNISLTERDLPVNQTYLKSISATGATVRYTSKWMNAVLIEADTAKLRKVLNLSFVKGIEGNTALDSPFSTGGRIGQKTSTKGKIDVLPDYGNSLSQVAMISANEMHRRGFHGEGMLIAVLDEGFLNATTLPCFKSLFDEKRVVDTYDFVGKDKNVYDTGSHGTAVLSTMAAYVEKELIGTAYKASFALFRTEDSSSESLVEEANWLFATEYADSLGVDVLNSSLGYNEFDEAQTNHVYADMNGKKTIAARAASWAAKAGIVCVISAGNEGNKSWKYITTPADADSIITVGAVDRNQAYASFSSLGPSADGRIKPDLSDMGQSAVVAIPSGGTSTANGTSFSSPILCGMVAGFWQSNPTLTAMQVIDFLRKSGSQFTKPDAFLGYGIPSFERAEVLAKNILAAEKEIQTGFKIFPNPFSSLQNPSLENEQYDGRTFYASLIDIYGKILWNGEIKNEVESLPFQSFSPGIYFLKIYNEKQNSTLKIIKNTE</sequence>
<feature type="domain" description="Peptidase S8/S53" evidence="7">
    <location>
        <begin position="179"/>
        <end position="452"/>
    </location>
</feature>
<protein>
    <submittedName>
        <fullName evidence="9">Por secretion system C-terminal sorting domain-containing protein</fullName>
    </submittedName>
</protein>
<dbReference type="PANTHER" id="PTHR43806">
    <property type="entry name" value="PEPTIDASE S8"/>
    <property type="match status" value="1"/>
</dbReference>
<name>A0A1I5WEQ8_9BACT</name>
<reference evidence="9 10" key="1">
    <citation type="submission" date="2016-10" db="EMBL/GenBank/DDBJ databases">
        <authorList>
            <person name="de Groot N.N."/>
        </authorList>
    </citation>
    <scope>NUCLEOTIDE SEQUENCE [LARGE SCALE GENOMIC DNA]</scope>
    <source>
        <strain evidence="10">E92,LMG 26720,CCM 7988</strain>
    </source>
</reference>
<feature type="active site" description="Charge relay system" evidence="5">
    <location>
        <position position="228"/>
    </location>
</feature>
<dbReference type="RefSeq" id="WP_092018530.1">
    <property type="nucleotide sequence ID" value="NZ_FOXH01000011.1"/>
</dbReference>
<dbReference type="AlphaFoldDB" id="A0A1I5WEQ8"/>
<dbReference type="PANTHER" id="PTHR43806:SF67">
    <property type="entry name" value="EGF-LIKE DOMAIN-CONTAINING PROTEIN"/>
    <property type="match status" value="1"/>
</dbReference>
<dbReference type="SUPFAM" id="SSF52743">
    <property type="entry name" value="Subtilisin-like"/>
    <property type="match status" value="1"/>
</dbReference>
<feature type="active site" description="Charge relay system" evidence="5">
    <location>
        <position position="188"/>
    </location>
</feature>
<gene>
    <name evidence="9" type="ORF">SAMN04515674_111152</name>
</gene>
<evidence type="ECO:0000256" key="6">
    <source>
        <dbReference type="SAM" id="SignalP"/>
    </source>
</evidence>
<dbReference type="OrthoDB" id="9792152at2"/>
<keyword evidence="6" id="KW-0732">Signal</keyword>
<dbReference type="InterPro" id="IPR050131">
    <property type="entry name" value="Peptidase_S8_subtilisin-like"/>
</dbReference>
<evidence type="ECO:0000259" key="8">
    <source>
        <dbReference type="Pfam" id="PF18962"/>
    </source>
</evidence>
<evidence type="ECO:0000313" key="10">
    <source>
        <dbReference type="Proteomes" id="UP000199306"/>
    </source>
</evidence>